<dbReference type="OrthoDB" id="7064004at2"/>
<evidence type="ECO:0000313" key="2">
    <source>
        <dbReference type="EMBL" id="PXX06862.1"/>
    </source>
</evidence>
<dbReference type="Pfam" id="PF11196">
    <property type="entry name" value="DUF2834"/>
    <property type="match status" value="1"/>
</dbReference>
<feature type="transmembrane region" description="Helical" evidence="1">
    <location>
        <begin position="40"/>
        <end position="58"/>
    </location>
</feature>
<dbReference type="EMBL" id="QJJU01000012">
    <property type="protein sequence ID" value="PXX06862.1"/>
    <property type="molecule type" value="Genomic_DNA"/>
</dbReference>
<reference evidence="2 3" key="2">
    <citation type="submission" date="2018-06" db="EMBL/GenBank/DDBJ databases">
        <title>Sequencing of bacterial isolates from soil warming experiment in Harvard Forest, Massachusetts, USA.</title>
        <authorList>
            <person name="Deangelis K.PhD."/>
        </authorList>
    </citation>
    <scope>NUCLEOTIDE SEQUENCE [LARGE SCALE GENOMIC DNA]</scope>
    <source>
        <strain evidence="2 3">GAS496</strain>
    </source>
</reference>
<keyword evidence="1" id="KW-1133">Transmembrane helix</keyword>
<keyword evidence="1" id="KW-0472">Membrane</keyword>
<comment type="caution">
    <text evidence="2">The sequence shown here is derived from an EMBL/GenBank/DDBJ whole genome shotgun (WGS) entry which is preliminary data.</text>
</comment>
<feature type="transmembrane region" description="Helical" evidence="1">
    <location>
        <begin position="120"/>
        <end position="140"/>
    </location>
</feature>
<gene>
    <name evidence="2" type="ORF">C8E89_11272</name>
</gene>
<evidence type="ECO:0000256" key="1">
    <source>
        <dbReference type="SAM" id="Phobius"/>
    </source>
</evidence>
<dbReference type="InterPro" id="IPR021362">
    <property type="entry name" value="DUF2834"/>
</dbReference>
<sequence length="159" mass="17935">MVSLFVHALLGIIVIVAIVKTNPAIFSRVPTGAPPATPEVIFYVVGIMSLPLCWYFNIRYVYGYSDNPFWGQGDWSEFIRLGYANPASSSQVADYTIANVIVLPLFTIIDGRRRGIRHPWLFFVSSLFTSFVFGWTFYLATVERQRRHQQAAVPVNSPA</sequence>
<evidence type="ECO:0000313" key="3">
    <source>
        <dbReference type="Proteomes" id="UP000247781"/>
    </source>
</evidence>
<name>A0A318HQP6_9MYCO</name>
<dbReference type="AlphaFoldDB" id="A0A318HQP6"/>
<proteinExistence type="predicted"/>
<keyword evidence="1" id="KW-0812">Transmembrane</keyword>
<keyword evidence="3" id="KW-1185">Reference proteome</keyword>
<accession>A0A318HQP6</accession>
<reference evidence="3" key="1">
    <citation type="submission" date="2018-05" db="EMBL/GenBank/DDBJ databases">
        <authorList>
            <person name="Deangelis K."/>
            <person name="Huntemann M."/>
            <person name="Clum A."/>
            <person name="Pillay M."/>
            <person name="Palaniappan K."/>
            <person name="Varghese N."/>
            <person name="Mikhailova N."/>
            <person name="Stamatis D."/>
            <person name="Reddy T."/>
            <person name="Daum C."/>
            <person name="Shapiro N."/>
            <person name="Ivanova N."/>
            <person name="Kyrpides N."/>
            <person name="Woyke T."/>
        </authorList>
    </citation>
    <scope>NUCLEOTIDE SEQUENCE [LARGE SCALE GENOMIC DNA]</scope>
    <source>
        <strain evidence="3">GAS496</strain>
    </source>
</reference>
<dbReference type="RefSeq" id="WP_110317561.1">
    <property type="nucleotide sequence ID" value="NZ_QJJU01000012.1"/>
</dbReference>
<organism evidence="2 3">
    <name type="scientific">Mycolicibacterium moriokaense</name>
    <dbReference type="NCBI Taxonomy" id="39691"/>
    <lineage>
        <taxon>Bacteria</taxon>
        <taxon>Bacillati</taxon>
        <taxon>Actinomycetota</taxon>
        <taxon>Actinomycetes</taxon>
        <taxon>Mycobacteriales</taxon>
        <taxon>Mycobacteriaceae</taxon>
        <taxon>Mycolicibacterium</taxon>
    </lineage>
</organism>
<protein>
    <submittedName>
        <fullName evidence="2">Uncharacterized protein DUF2834</fullName>
    </submittedName>
</protein>
<dbReference type="Proteomes" id="UP000247781">
    <property type="component" value="Unassembled WGS sequence"/>
</dbReference>